<feature type="domain" description="BHLH" evidence="7">
    <location>
        <begin position="102"/>
        <end position="134"/>
    </location>
</feature>
<evidence type="ECO:0000256" key="5">
    <source>
        <dbReference type="SAM" id="MobiDB-lite"/>
    </source>
</evidence>
<feature type="compositionally biased region" description="Basic and acidic residues" evidence="5">
    <location>
        <begin position="34"/>
        <end position="44"/>
    </location>
</feature>
<keyword evidence="4" id="KW-0539">Nucleus</keyword>
<evidence type="ECO:0000259" key="7">
    <source>
        <dbReference type="Pfam" id="PF00010"/>
    </source>
</evidence>
<evidence type="ECO:0000256" key="2">
    <source>
        <dbReference type="ARBA" id="ARBA00023015"/>
    </source>
</evidence>
<comment type="caution">
    <text evidence="8">The sequence shown here is derived from an EMBL/GenBank/DDBJ whole genome shotgun (WGS) entry which is preliminary data.</text>
</comment>
<dbReference type="Proteomes" id="UP000827721">
    <property type="component" value="Unassembled WGS sequence"/>
</dbReference>
<evidence type="ECO:0000256" key="3">
    <source>
        <dbReference type="ARBA" id="ARBA00023163"/>
    </source>
</evidence>
<dbReference type="InterPro" id="IPR044295">
    <property type="entry name" value="BIM1/2/3"/>
</dbReference>
<dbReference type="Pfam" id="PF00010">
    <property type="entry name" value="HLH"/>
    <property type="match status" value="1"/>
</dbReference>
<keyword evidence="6" id="KW-1133">Transmembrane helix</keyword>
<evidence type="ECO:0000256" key="1">
    <source>
        <dbReference type="ARBA" id="ARBA00004123"/>
    </source>
</evidence>
<dbReference type="Gene3D" id="4.10.280.10">
    <property type="entry name" value="Helix-loop-helix DNA-binding domain"/>
    <property type="match status" value="1"/>
</dbReference>
<reference evidence="8 9" key="1">
    <citation type="submission" date="2021-02" db="EMBL/GenBank/DDBJ databases">
        <title>Plant Genome Project.</title>
        <authorList>
            <person name="Zhang R.-G."/>
        </authorList>
    </citation>
    <scope>NUCLEOTIDE SEQUENCE [LARGE SCALE GENOMIC DNA]</scope>
    <source>
        <tissue evidence="8">Leaves</tissue>
    </source>
</reference>
<name>A0ABQ8H062_9ROSI</name>
<evidence type="ECO:0000313" key="8">
    <source>
        <dbReference type="EMBL" id="KAH7530055.1"/>
    </source>
</evidence>
<keyword evidence="6" id="KW-0812">Transmembrane</keyword>
<dbReference type="PANTHER" id="PTHR46412:SF9">
    <property type="entry name" value="TRANSCRIPTION FACTOR BIM3"/>
    <property type="match status" value="1"/>
</dbReference>
<feature type="region of interest" description="Disordered" evidence="5">
    <location>
        <begin position="24"/>
        <end position="61"/>
    </location>
</feature>
<dbReference type="PANTHER" id="PTHR46412">
    <property type="entry name" value="BES1-INTERACTING MYC-LIKE PROTEIN"/>
    <property type="match status" value="1"/>
</dbReference>
<evidence type="ECO:0000256" key="4">
    <source>
        <dbReference type="ARBA" id="ARBA00023242"/>
    </source>
</evidence>
<accession>A0ABQ8H062</accession>
<evidence type="ECO:0000313" key="9">
    <source>
        <dbReference type="Proteomes" id="UP000827721"/>
    </source>
</evidence>
<protein>
    <recommendedName>
        <fullName evidence="7">BHLH domain-containing protein</fullName>
    </recommendedName>
</protein>
<gene>
    <name evidence="8" type="ORF">JRO89_XSUnG0024500</name>
</gene>
<organism evidence="8 9">
    <name type="scientific">Xanthoceras sorbifolium</name>
    <dbReference type="NCBI Taxonomy" id="99658"/>
    <lineage>
        <taxon>Eukaryota</taxon>
        <taxon>Viridiplantae</taxon>
        <taxon>Streptophyta</taxon>
        <taxon>Embryophyta</taxon>
        <taxon>Tracheophyta</taxon>
        <taxon>Spermatophyta</taxon>
        <taxon>Magnoliopsida</taxon>
        <taxon>eudicotyledons</taxon>
        <taxon>Gunneridae</taxon>
        <taxon>Pentapetalae</taxon>
        <taxon>rosids</taxon>
        <taxon>malvids</taxon>
        <taxon>Sapindales</taxon>
        <taxon>Sapindaceae</taxon>
        <taxon>Xanthoceroideae</taxon>
        <taxon>Xanthoceras</taxon>
    </lineage>
</organism>
<dbReference type="InterPro" id="IPR036638">
    <property type="entry name" value="HLH_DNA-bd_sf"/>
</dbReference>
<proteinExistence type="predicted"/>
<feature type="transmembrane region" description="Helical" evidence="6">
    <location>
        <begin position="70"/>
        <end position="89"/>
    </location>
</feature>
<keyword evidence="3" id="KW-0804">Transcription</keyword>
<dbReference type="CDD" id="cd11453">
    <property type="entry name" value="bHLH_AtBIM_like"/>
    <property type="match status" value="1"/>
</dbReference>
<keyword evidence="6" id="KW-0472">Membrane</keyword>
<comment type="subcellular location">
    <subcellularLocation>
        <location evidence="1">Nucleus</location>
    </subcellularLocation>
</comment>
<dbReference type="EMBL" id="JAFEMO010000044">
    <property type="protein sequence ID" value="KAH7530055.1"/>
    <property type="molecule type" value="Genomic_DNA"/>
</dbReference>
<sequence>MVKSSKSHLVEEDDEADVYEDLLQRNNSSSFKGETMKVEGRSSEQKTNTHRSKHSETEQRRRSKINERQACFFFFFFIDVLFDLSYFYLTAHFFRLLFKYVRFQILRDLIPQNDQKRDKASFLLEVIEYIQFLREKLNMYEGSCQGWSQEPTKLMPWVDELVVLIARSPNGPAENYMDQNQVIKNGSTHEDNVIPPAMITNPQNSMESDFGSAAVYKATDLAPGSTTQMVPLNVHAQPNMFTTIGRGGMPTQPLQDSVSDAENMAYYPQSQLWQGRPCMTEFAVPNSALNEQDLTIDSGSSSMSNAYSQGILNTLTQVLQSSGVDVSQASISVQLDVGRRANNGQTCMASSSQGHIHEKQYENDQVMAQTGIQSCNEDSDQAHKRLRRENN</sequence>
<keyword evidence="9" id="KW-1185">Reference proteome</keyword>
<dbReference type="SUPFAM" id="SSF47459">
    <property type="entry name" value="HLH, helix-loop-helix DNA-binding domain"/>
    <property type="match status" value="1"/>
</dbReference>
<evidence type="ECO:0000256" key="6">
    <source>
        <dbReference type="SAM" id="Phobius"/>
    </source>
</evidence>
<keyword evidence="2" id="KW-0805">Transcription regulation</keyword>
<dbReference type="InterPro" id="IPR011598">
    <property type="entry name" value="bHLH_dom"/>
</dbReference>